<dbReference type="Proteomes" id="UP000807504">
    <property type="component" value="Unassembled WGS sequence"/>
</dbReference>
<organism evidence="3 4">
    <name type="scientific">Argiope bruennichi</name>
    <name type="common">Wasp spider</name>
    <name type="synonym">Aranea bruennichi</name>
    <dbReference type="NCBI Taxonomy" id="94029"/>
    <lineage>
        <taxon>Eukaryota</taxon>
        <taxon>Metazoa</taxon>
        <taxon>Ecdysozoa</taxon>
        <taxon>Arthropoda</taxon>
        <taxon>Chelicerata</taxon>
        <taxon>Arachnida</taxon>
        <taxon>Araneae</taxon>
        <taxon>Araneomorphae</taxon>
        <taxon>Entelegynae</taxon>
        <taxon>Araneoidea</taxon>
        <taxon>Araneidae</taxon>
        <taxon>Argiope</taxon>
    </lineage>
</organism>
<feature type="compositionally biased region" description="Basic and acidic residues" evidence="1">
    <location>
        <begin position="1413"/>
        <end position="1422"/>
    </location>
</feature>
<keyword evidence="2" id="KW-0732">Signal</keyword>
<keyword evidence="4" id="KW-1185">Reference proteome</keyword>
<comment type="caution">
    <text evidence="3">The sequence shown here is derived from an EMBL/GenBank/DDBJ whole genome shotgun (WGS) entry which is preliminary data.</text>
</comment>
<proteinExistence type="predicted"/>
<protein>
    <submittedName>
        <fullName evidence="3">Uncharacterized protein</fullName>
    </submittedName>
</protein>
<evidence type="ECO:0000313" key="4">
    <source>
        <dbReference type="Proteomes" id="UP000807504"/>
    </source>
</evidence>
<feature type="compositionally biased region" description="Low complexity" evidence="1">
    <location>
        <begin position="1028"/>
        <end position="1049"/>
    </location>
</feature>
<feature type="region of interest" description="Disordered" evidence="1">
    <location>
        <begin position="1410"/>
        <end position="1430"/>
    </location>
</feature>
<name>A0A8T0F9W1_ARGBR</name>
<feature type="region of interest" description="Disordered" evidence="1">
    <location>
        <begin position="688"/>
        <end position="709"/>
    </location>
</feature>
<feature type="compositionally biased region" description="Acidic residues" evidence="1">
    <location>
        <begin position="1012"/>
        <end position="1022"/>
    </location>
</feature>
<feature type="region of interest" description="Disordered" evidence="1">
    <location>
        <begin position="1312"/>
        <end position="1349"/>
    </location>
</feature>
<feature type="compositionally biased region" description="Polar residues" evidence="1">
    <location>
        <begin position="1317"/>
        <end position="1326"/>
    </location>
</feature>
<reference evidence="3" key="1">
    <citation type="journal article" date="2020" name="bioRxiv">
        <title>Chromosome-level reference genome of the European wasp spider Argiope bruennichi: a resource for studies on range expansion and evolutionary adaptation.</title>
        <authorList>
            <person name="Sheffer M.M."/>
            <person name="Hoppe A."/>
            <person name="Krehenwinkel H."/>
            <person name="Uhl G."/>
            <person name="Kuss A.W."/>
            <person name="Jensen L."/>
            <person name="Jensen C."/>
            <person name="Gillespie R.G."/>
            <person name="Hoff K.J."/>
            <person name="Prost S."/>
        </authorList>
    </citation>
    <scope>NUCLEOTIDE SEQUENCE</scope>
</reference>
<feature type="compositionally biased region" description="Low complexity" evidence="1">
    <location>
        <begin position="998"/>
        <end position="1011"/>
    </location>
</feature>
<evidence type="ECO:0000313" key="3">
    <source>
        <dbReference type="EMBL" id="KAF8788024.1"/>
    </source>
</evidence>
<dbReference type="EMBL" id="JABXBU010000015">
    <property type="protein sequence ID" value="KAF8788024.1"/>
    <property type="molecule type" value="Genomic_DNA"/>
</dbReference>
<feature type="compositionally biased region" description="Low complexity" evidence="1">
    <location>
        <begin position="690"/>
        <end position="705"/>
    </location>
</feature>
<evidence type="ECO:0000256" key="2">
    <source>
        <dbReference type="SAM" id="SignalP"/>
    </source>
</evidence>
<feature type="region of interest" description="Disordered" evidence="1">
    <location>
        <begin position="998"/>
        <end position="1050"/>
    </location>
</feature>
<feature type="region of interest" description="Disordered" evidence="1">
    <location>
        <begin position="599"/>
        <end position="625"/>
    </location>
</feature>
<reference evidence="3" key="2">
    <citation type="submission" date="2020-06" db="EMBL/GenBank/DDBJ databases">
        <authorList>
            <person name="Sheffer M."/>
        </authorList>
    </citation>
    <scope>NUCLEOTIDE SEQUENCE</scope>
</reference>
<feature type="signal peptide" evidence="2">
    <location>
        <begin position="1"/>
        <end position="19"/>
    </location>
</feature>
<accession>A0A8T0F9W1</accession>
<sequence>MQFFGRLWCSGFLFSLSYGENIVEENPSQIDDGNRYTFRYGLVNERYKDEERRNKPFHDIFAVKSLSGETERVHYAVDNHGIRTNIHSNAVKFGPKIDTHSINFGSRFTEWPSDNFDSMFLRVPEANVQNSPTHNIPEKVVPVPSLELPPAFVTLRSHQSPIPPQPLNLNPVINRLNPENENPKEKMPSSVIPESILPFPPPEFGYESQRISKPFLPRLINPTGNSPIAGHTIANEEQLPQSNSQKTIPFERKSEDFSKQLPSSPPLPEFAPRLSNLKFIQHQYANNQNLKWYQSLPQVPPAMSPMYSAPFYPIGNKFEPQRNVKQSPNGLVSAKETLQKELNPIKLQNNNQEAILPKPTNSGSVPETETPQMFPNINYNEESQKFSNYPVNIQDSMTLIEPQQQKINKNIQHMEAQPKQLPSTIGSQSIELEKISNLPVSNSDSDAIFESQTQGADSNINQYARSQKFYNQTENLPSTIISLPQKTLINTNQYVEFDKISNTPTKPIDPQFDSQLYSQDFLPNINQYVKSQKFSNQPEQLSTVIRSRPQTTLINTNQQVKYEKYSNIPIKSIDSAFNSQLNSKDSFPNANQYAGSELVSNQPDQFSNTTSSRPQKTLINTNQYVKPEKNSNIPIKSIDSSFDSRLKSQNSFLVANQYTGIPKATSQAFKPPNAFPDQIIRNQPPAINGISSFSPKSPSKSIFSSTKQPPVLSKMQNKLQAVINSKLSTPSRKHSPFLISKSLVSSPMSTVFDTSNENGQYYHYVMNMGKKSDNTTPNRLKLSTVNLFKLLNDTTIRKSIDNKMLSGKIIQMNYTKVVNDIKKPTVDKLEKNTDKKIGNALKSDLDVSSDAIDATEIFQDLPEITISDVTLEQNDDKQVSDKVIDEITTIMNTEEPHPSTETTNTDIRSISTAQPKIEQTTSSFLEDLFEINTTPTEMTTNNNNMESTNSISEEGNTEYNKELEYLFITLPDQPLSSLFYEGNIQNATLAHLEEINSENSTTSDIDTSNSISEDEIQTTEELSDSKHPTPTTTNSYETSTFYKDTSTTTEASTLAVSTETGASTFAVSTETEASSSTSISSEITIIENLFSDTSEDLQNATSAVSFSSSTMLIPNELISTASPTLFKEMLNGNSDISTEEPTATALVPTSSILVDVVNPDITTTNNEVTDLTEIPTLKTEQPKPMLELVIQDTEMNDFMSRINNMPIMIRVLNPLTTTTQTPDIDKEILTTEKNSDLNLNTILSNTENIKVDVTSTEATTLTSLNIKEINATDVPEEDISTINQKLLSTQSSTDANVIETLKIEPNIEDSITLPSAKPQNTISSLSDIDAGPTEKKSSQEIDLTTPVPKSRESSTVVLLKSQSPEVLQYTLIKPENSRTVDSSLLGNTDFESSTDYTNKLVSTAQNYNNDETTEVHEDKRSTEITPLNDDEPFIPMFVDSEQVRASEESQNIANFKLMNNNREAKSFAVPPRTFHSPSQPIIIKNSTVIQYQDISNYKGYDHRSPVQYVDYVPFKDIDYDSHVPLSNEEKFPSDALYVLDDYDVLPSNVDGQNNEYVLIGNNDNFESDILQTSGLAAPIDYDSQPVYILDSNTAKFGTRFQEEIPKVESRQEKVPDTQQLLPLNFKTFRPQKSFESNSDFRKEQWFPSQK</sequence>
<feature type="chain" id="PRO_5035888933" evidence="2">
    <location>
        <begin position="20"/>
        <end position="1650"/>
    </location>
</feature>
<gene>
    <name evidence="3" type="ORF">HNY73_009562</name>
</gene>
<evidence type="ECO:0000256" key="1">
    <source>
        <dbReference type="SAM" id="MobiDB-lite"/>
    </source>
</evidence>